<evidence type="ECO:0000313" key="1">
    <source>
        <dbReference type="EMBL" id="CAH3846166.1"/>
    </source>
</evidence>
<keyword evidence="2" id="KW-1185">Reference proteome</keyword>
<proteinExistence type="predicted"/>
<evidence type="ECO:0000313" key="2">
    <source>
        <dbReference type="Proteomes" id="UP001152562"/>
    </source>
</evidence>
<dbReference type="AlphaFoldDB" id="A0A9P0SDM0"/>
<dbReference type="EMBL" id="CALOZG010000001">
    <property type="protein sequence ID" value="CAH3846166.1"/>
    <property type="molecule type" value="Genomic_DNA"/>
</dbReference>
<protein>
    <submittedName>
        <fullName evidence="1">Uncharacterized protein</fullName>
    </submittedName>
</protein>
<reference evidence="1" key="1">
    <citation type="submission" date="2022-05" db="EMBL/GenBank/DDBJ databases">
        <authorList>
            <person name="Okamura Y."/>
        </authorList>
    </citation>
    <scope>NUCLEOTIDE SEQUENCE</scope>
</reference>
<dbReference type="Proteomes" id="UP001152562">
    <property type="component" value="Unassembled WGS sequence"/>
</dbReference>
<organism evidence="1 2">
    <name type="scientific">Pieris brassicae</name>
    <name type="common">White butterfly</name>
    <name type="synonym">Large white butterfly</name>
    <dbReference type="NCBI Taxonomy" id="7116"/>
    <lineage>
        <taxon>Eukaryota</taxon>
        <taxon>Metazoa</taxon>
        <taxon>Ecdysozoa</taxon>
        <taxon>Arthropoda</taxon>
        <taxon>Hexapoda</taxon>
        <taxon>Insecta</taxon>
        <taxon>Pterygota</taxon>
        <taxon>Neoptera</taxon>
        <taxon>Endopterygota</taxon>
        <taxon>Lepidoptera</taxon>
        <taxon>Glossata</taxon>
        <taxon>Ditrysia</taxon>
        <taxon>Papilionoidea</taxon>
        <taxon>Pieridae</taxon>
        <taxon>Pierinae</taxon>
        <taxon>Pieris</taxon>
    </lineage>
</organism>
<gene>
    <name evidence="1" type="ORF">PIBRA_LOCUS302</name>
</gene>
<comment type="caution">
    <text evidence="1">The sequence shown here is derived from an EMBL/GenBank/DDBJ whole genome shotgun (WGS) entry which is preliminary data.</text>
</comment>
<name>A0A9P0SDM0_PIEBR</name>
<sequence>MNGVTLSLSKYKLLFRVEKRQIDLIIVATNRMAYDRVLRKLTVCRHWTLDRLSARGTDRTLVRFDTNPSGHRPKILACLYVLELLENISCNFAKLKGKLRLRTVKFWYDIHSGLIISRSCSSHHSSSSF</sequence>
<accession>A0A9P0SDM0</accession>